<dbReference type="EMBL" id="JBHFFA010000006">
    <property type="protein sequence ID" value="KAL2620733.1"/>
    <property type="molecule type" value="Genomic_DNA"/>
</dbReference>
<feature type="chain" id="PRO_5044808761" evidence="1">
    <location>
        <begin position="17"/>
        <end position="94"/>
    </location>
</feature>
<keyword evidence="3" id="KW-1185">Reference proteome</keyword>
<name>A0ABD1Y221_9MARC</name>
<dbReference type="AlphaFoldDB" id="A0ABD1Y221"/>
<evidence type="ECO:0000313" key="2">
    <source>
        <dbReference type="EMBL" id="KAL2620733.1"/>
    </source>
</evidence>
<comment type="caution">
    <text evidence="2">The sequence shown here is derived from an EMBL/GenBank/DDBJ whole genome shotgun (WGS) entry which is preliminary data.</text>
</comment>
<dbReference type="Proteomes" id="UP001605036">
    <property type="component" value="Unassembled WGS sequence"/>
</dbReference>
<gene>
    <name evidence="2" type="ORF">R1flu_000938</name>
</gene>
<evidence type="ECO:0000313" key="3">
    <source>
        <dbReference type="Proteomes" id="UP001605036"/>
    </source>
</evidence>
<feature type="signal peptide" evidence="1">
    <location>
        <begin position="1"/>
        <end position="16"/>
    </location>
</feature>
<sequence>MLFLTTLFFLSYCVHLHIIVDCQYMSCEKGKATKLFKDDLEDDDFLSDIYKGEEILSEDESDMPLRRGYVTGATVDREDTLPPILIDEISDDEL</sequence>
<evidence type="ECO:0000256" key="1">
    <source>
        <dbReference type="SAM" id="SignalP"/>
    </source>
</evidence>
<accession>A0ABD1Y221</accession>
<reference evidence="2 3" key="1">
    <citation type="submission" date="2024-09" db="EMBL/GenBank/DDBJ databases">
        <title>Chromosome-scale assembly of Riccia fluitans.</title>
        <authorList>
            <person name="Paukszto L."/>
            <person name="Sawicki J."/>
            <person name="Karawczyk K."/>
            <person name="Piernik-Szablinska J."/>
            <person name="Szczecinska M."/>
            <person name="Mazdziarz M."/>
        </authorList>
    </citation>
    <scope>NUCLEOTIDE SEQUENCE [LARGE SCALE GENOMIC DNA]</scope>
    <source>
        <strain evidence="2">Rf_01</strain>
        <tissue evidence="2">Aerial parts of the thallus</tissue>
    </source>
</reference>
<protein>
    <submittedName>
        <fullName evidence="2">Uncharacterized protein</fullName>
    </submittedName>
</protein>
<organism evidence="2 3">
    <name type="scientific">Riccia fluitans</name>
    <dbReference type="NCBI Taxonomy" id="41844"/>
    <lineage>
        <taxon>Eukaryota</taxon>
        <taxon>Viridiplantae</taxon>
        <taxon>Streptophyta</taxon>
        <taxon>Embryophyta</taxon>
        <taxon>Marchantiophyta</taxon>
        <taxon>Marchantiopsida</taxon>
        <taxon>Marchantiidae</taxon>
        <taxon>Marchantiales</taxon>
        <taxon>Ricciaceae</taxon>
        <taxon>Riccia</taxon>
    </lineage>
</organism>
<proteinExistence type="predicted"/>
<keyword evidence="1" id="KW-0732">Signal</keyword>